<evidence type="ECO:0000256" key="4">
    <source>
        <dbReference type="ARBA" id="ARBA00022801"/>
    </source>
</evidence>
<evidence type="ECO:0000256" key="2">
    <source>
        <dbReference type="ARBA" id="ARBA00022670"/>
    </source>
</evidence>
<dbReference type="InterPro" id="IPR011042">
    <property type="entry name" value="6-blade_b-propeller_TolB-like"/>
</dbReference>
<feature type="signal peptide" evidence="6">
    <location>
        <begin position="1"/>
        <end position="21"/>
    </location>
</feature>
<dbReference type="RefSeq" id="WP_007574412.1">
    <property type="nucleotide sequence ID" value="NZ_BPTS01000001.1"/>
</dbReference>
<protein>
    <submittedName>
        <fullName evidence="8">Peptidase, S9A/B/C family, catalytic domain protein</fullName>
    </submittedName>
</protein>
<dbReference type="SUPFAM" id="SSF53474">
    <property type="entry name" value="alpha/beta-Hydrolases"/>
    <property type="match status" value="1"/>
</dbReference>
<dbReference type="InterPro" id="IPR011659">
    <property type="entry name" value="WD40"/>
</dbReference>
<dbReference type="eggNOG" id="COG1506">
    <property type="taxonomic scope" value="Bacteria"/>
</dbReference>
<organism evidence="8 9">
    <name type="scientific">Hallella multisaccharivorax DSM 17128</name>
    <dbReference type="NCBI Taxonomy" id="688246"/>
    <lineage>
        <taxon>Bacteria</taxon>
        <taxon>Pseudomonadati</taxon>
        <taxon>Bacteroidota</taxon>
        <taxon>Bacteroidia</taxon>
        <taxon>Bacteroidales</taxon>
        <taxon>Prevotellaceae</taxon>
        <taxon>Hallella</taxon>
    </lineage>
</organism>
<dbReference type="MEROPS" id="S09.075"/>
<keyword evidence="5" id="KW-0720">Serine protease</keyword>
<dbReference type="Pfam" id="PF00326">
    <property type="entry name" value="Peptidase_S9"/>
    <property type="match status" value="1"/>
</dbReference>
<dbReference type="eggNOG" id="COG0823">
    <property type="taxonomic scope" value="Bacteria"/>
</dbReference>
<keyword evidence="9" id="KW-1185">Reference proteome</keyword>
<dbReference type="InterPro" id="IPR029058">
    <property type="entry name" value="AB_hydrolase_fold"/>
</dbReference>
<dbReference type="Gene3D" id="3.40.50.1820">
    <property type="entry name" value="alpha/beta hydrolase"/>
    <property type="match status" value="1"/>
</dbReference>
<dbReference type="OrthoDB" id="9812921at2"/>
<keyword evidence="2" id="KW-0645">Protease</keyword>
<dbReference type="EMBL" id="GL945017">
    <property type="protein sequence ID" value="EGN57053.1"/>
    <property type="molecule type" value="Genomic_DNA"/>
</dbReference>
<dbReference type="SUPFAM" id="SSF82171">
    <property type="entry name" value="DPP6 N-terminal domain-like"/>
    <property type="match status" value="1"/>
</dbReference>
<dbReference type="FunFam" id="3.40.50.1820:FF:000028">
    <property type="entry name" value="S9 family peptidase"/>
    <property type="match status" value="1"/>
</dbReference>
<proteinExistence type="inferred from homology"/>
<dbReference type="STRING" id="688246.Premu_1647"/>
<evidence type="ECO:0000256" key="6">
    <source>
        <dbReference type="SAM" id="SignalP"/>
    </source>
</evidence>
<dbReference type="Proteomes" id="UP000002772">
    <property type="component" value="Unassembled WGS sequence"/>
</dbReference>
<accession>F8NCL7</accession>
<feature type="chain" id="PRO_5003375596" evidence="6">
    <location>
        <begin position="22"/>
        <end position="728"/>
    </location>
</feature>
<dbReference type="AlphaFoldDB" id="F8NCL7"/>
<keyword evidence="3 6" id="KW-0732">Signal</keyword>
<evidence type="ECO:0000256" key="3">
    <source>
        <dbReference type="ARBA" id="ARBA00022729"/>
    </source>
</evidence>
<dbReference type="HOGENOM" id="CLU_008615_0_2_10"/>
<evidence type="ECO:0000313" key="9">
    <source>
        <dbReference type="Proteomes" id="UP000002772"/>
    </source>
</evidence>
<evidence type="ECO:0000256" key="5">
    <source>
        <dbReference type="ARBA" id="ARBA00022825"/>
    </source>
</evidence>
<sequence length="728" mass="82135">MNNILACVMGAMLLGTPMADASTMIGKSNITLKSDLMSPEALWAMGRIGSAAASPDGRRVVYQVSYYSIKENKSHTVLYIQSIKTGKAIVKPTLLTTNEKSESDPAWIENGTKIAFLCGGQLWKMSPDGSGRVKLTDSKIDIEGFKFSPDGSKVILVKSLPYHESIKKNPEDLPLATGRVVTDLNYRHWDHYVESVAHPFVANVNDNKVDDGTDILNGEPYECPMAPFGGLEQLDWSKDSKSIAYTCRKKTGVDYAVSTDADIYLYYLNEKTTRDLCKPDGYQEPKIDPTKSMREQAVNHQKGDMQVGYDVNPQFSPDGKYVAWQSMAHDGYESDRNRLCVMNLQTGEKKYVTESFDSNVDAFAWGNDSKTLYFLGCWHATVNVYQTNLNGNVMQLSKDEWADYGSLQMLGTGAKNNQLLVTKHSMLHPDDLYVLTPNNKKPKASALIQITDENKQILDQLAMPTVQQRWVATTDGKQELVWIILPPHFDANKRYPTLLYCEGGPQSPVSQFWSYRWNFFIMASHGYVIVAPNRRGLPGFGSAWNEEVSRDWTGQCMNDYLSAIDDAATNLPYVDKDKLGAVGASFGGFSVYYLAGHHNKRFKCFIAHDGAFNLESMYTDTEEAWFSNWEYDDAYWNQDATDAAKRTYENSPHRAVSSWDTPILCIHGEKDYRINANQGFGAFNAARLKGIPAELLIFPDENHWVLKPQNGILWQRTFFNWLDKWLKK</sequence>
<dbReference type="PANTHER" id="PTHR42776:SF13">
    <property type="entry name" value="DIPEPTIDYL-PEPTIDASE 5"/>
    <property type="match status" value="1"/>
</dbReference>
<keyword evidence="4" id="KW-0378">Hydrolase</keyword>
<reference evidence="9" key="1">
    <citation type="journal article" date="2011" name="Stand. Genomic Sci.">
        <title>Non-contiguous finished genome sequence of the opportunistic oral pathogen Prevotella multisaccharivorax type strain (PPPA20).</title>
        <authorList>
            <person name="Pati A."/>
            <person name="Gronow S."/>
            <person name="Lu M."/>
            <person name="Lapidus A."/>
            <person name="Nolan M."/>
            <person name="Lucas S."/>
            <person name="Hammon N."/>
            <person name="Deshpande S."/>
            <person name="Cheng J.F."/>
            <person name="Tapia R."/>
            <person name="Han C."/>
            <person name="Goodwin L."/>
            <person name="Pitluck S."/>
            <person name="Liolios K."/>
            <person name="Pagani I."/>
            <person name="Mavromatis K."/>
            <person name="Mikhailova N."/>
            <person name="Huntemann M."/>
            <person name="Chen A."/>
            <person name="Palaniappan K."/>
            <person name="Land M."/>
            <person name="Hauser L."/>
            <person name="Detter J.C."/>
            <person name="Brambilla E.M."/>
            <person name="Rohde M."/>
            <person name="Goker M."/>
            <person name="Woyke T."/>
            <person name="Bristow J."/>
            <person name="Eisen J.A."/>
            <person name="Markowitz V."/>
            <person name="Hugenholtz P."/>
            <person name="Kyrpides N.C."/>
            <person name="Klenk H.P."/>
            <person name="Ivanova N."/>
        </authorList>
    </citation>
    <scope>NUCLEOTIDE SEQUENCE [LARGE SCALE GENOMIC DNA]</scope>
    <source>
        <strain evidence="9">DSM 17128</strain>
    </source>
</reference>
<evidence type="ECO:0000313" key="8">
    <source>
        <dbReference type="EMBL" id="EGN57053.1"/>
    </source>
</evidence>
<dbReference type="Pfam" id="PF07676">
    <property type="entry name" value="PD40"/>
    <property type="match status" value="1"/>
</dbReference>
<name>F8NCL7_9BACT</name>
<evidence type="ECO:0000259" key="7">
    <source>
        <dbReference type="Pfam" id="PF00326"/>
    </source>
</evidence>
<dbReference type="GO" id="GO:0004252">
    <property type="term" value="F:serine-type endopeptidase activity"/>
    <property type="evidence" value="ECO:0007669"/>
    <property type="project" value="TreeGrafter"/>
</dbReference>
<dbReference type="PANTHER" id="PTHR42776">
    <property type="entry name" value="SERINE PEPTIDASE S9 FAMILY MEMBER"/>
    <property type="match status" value="1"/>
</dbReference>
<feature type="domain" description="Peptidase S9 prolyl oligopeptidase catalytic" evidence="7">
    <location>
        <begin position="513"/>
        <end position="728"/>
    </location>
</feature>
<comment type="similarity">
    <text evidence="1">Belongs to the peptidase S9C family.</text>
</comment>
<evidence type="ECO:0000256" key="1">
    <source>
        <dbReference type="ARBA" id="ARBA00010040"/>
    </source>
</evidence>
<dbReference type="InterPro" id="IPR001375">
    <property type="entry name" value="Peptidase_S9_cat"/>
</dbReference>
<gene>
    <name evidence="8" type="ORF">Premu_1647</name>
</gene>
<dbReference type="Gene3D" id="2.120.10.30">
    <property type="entry name" value="TolB, C-terminal domain"/>
    <property type="match status" value="2"/>
</dbReference>
<dbReference type="GO" id="GO:0006508">
    <property type="term" value="P:proteolysis"/>
    <property type="evidence" value="ECO:0007669"/>
    <property type="project" value="UniProtKB-KW"/>
</dbReference>